<name>G5IAJ9_9FIRM</name>
<feature type="transmembrane region" description="Helical" evidence="1">
    <location>
        <begin position="321"/>
        <end position="342"/>
    </location>
</feature>
<dbReference type="PANTHER" id="PTHR37826:SF3">
    <property type="entry name" value="J DOMAIN-CONTAINING PROTEIN"/>
    <property type="match status" value="1"/>
</dbReference>
<keyword evidence="1" id="KW-0812">Transmembrane</keyword>
<dbReference type="HOGENOM" id="CLU_039030_0_0_9"/>
<dbReference type="RefSeq" id="WP_006778453.1">
    <property type="nucleotide sequence ID" value="NZ_CP040506.1"/>
</dbReference>
<keyword evidence="1" id="KW-1133">Transmembrane helix</keyword>
<sequence length="343" mass="39183">MATVSYKCPNCGGGLVYEPESGQYQCEYCLSEFTQQKLEEMTPQMDSSQSGETAAAMLYHCPSCGAEIVTDETTAATFCFYCHNPVVLSGRLEGQYHPDYVLPFAVDREKAVEIFTDWVQKKRYVPKSFFSKEQIEKMTGVYFPYWLYSCKVDGTMEAEGVKLRTWIAGNLQYTETQKYEIRRDGHMNINRVPRNALKKADRQLVEGVLPYDMKELRPFSMGYLSGFMAEKRDMEREAFVSELSREVTDFAVTGLQNSVSGYEKVSVRNRQADIRDEKWQYALMPVWTLTYRDNSGKICYFACNGQTGKVCGQLPVDMGRLMILFAEVFLPLLAVLLVVGYLL</sequence>
<evidence type="ECO:0000313" key="3">
    <source>
        <dbReference type="Proteomes" id="UP000005384"/>
    </source>
</evidence>
<evidence type="ECO:0000256" key="1">
    <source>
        <dbReference type="SAM" id="Phobius"/>
    </source>
</evidence>
<dbReference type="Gene3D" id="2.20.28.30">
    <property type="entry name" value="RNA polymerase ii, chain L"/>
    <property type="match status" value="2"/>
</dbReference>
<evidence type="ECO:0000313" key="2">
    <source>
        <dbReference type="EMBL" id="EHI61448.1"/>
    </source>
</evidence>
<dbReference type="EMBL" id="ADLN01000002">
    <property type="protein sequence ID" value="EHI61448.1"/>
    <property type="molecule type" value="Genomic_DNA"/>
</dbReference>
<proteinExistence type="predicted"/>
<dbReference type="PATRIC" id="fig|742737.3.peg.470"/>
<dbReference type="OrthoDB" id="3182597at2"/>
<reference evidence="2 3" key="1">
    <citation type="submission" date="2011-08" db="EMBL/GenBank/DDBJ databases">
        <title>The Genome Sequence of Clostridium hathewayi WAL-18680.</title>
        <authorList>
            <consortium name="The Broad Institute Genome Sequencing Platform"/>
            <person name="Earl A."/>
            <person name="Ward D."/>
            <person name="Feldgarden M."/>
            <person name="Gevers D."/>
            <person name="Finegold S.M."/>
            <person name="Summanen P.H."/>
            <person name="Molitoris D.R."/>
            <person name="Song M."/>
            <person name="Daigneault M."/>
            <person name="Allen-Vercoe E."/>
            <person name="Young S.K."/>
            <person name="Zeng Q."/>
            <person name="Gargeya S."/>
            <person name="Fitzgerald M."/>
            <person name="Haas B."/>
            <person name="Abouelleil A."/>
            <person name="Alvarado L."/>
            <person name="Arachchi H.M."/>
            <person name="Berlin A."/>
            <person name="Brown A."/>
            <person name="Chapman S.B."/>
            <person name="Chen Z."/>
            <person name="Dunbar C."/>
            <person name="Freedman E."/>
            <person name="Gearin G."/>
            <person name="Gellesch M."/>
            <person name="Goldberg J."/>
            <person name="Griggs A."/>
            <person name="Gujja S."/>
            <person name="Heiman D."/>
            <person name="Howarth C."/>
            <person name="Larson L."/>
            <person name="Lui A."/>
            <person name="MacDonald P.J.P."/>
            <person name="Montmayeur A."/>
            <person name="Murphy C."/>
            <person name="Neiman D."/>
            <person name="Pearson M."/>
            <person name="Priest M."/>
            <person name="Roberts A."/>
            <person name="Saif S."/>
            <person name="Shea T."/>
            <person name="Shenoy N."/>
            <person name="Sisk P."/>
            <person name="Stolte C."/>
            <person name="Sykes S."/>
            <person name="Wortman J."/>
            <person name="Nusbaum C."/>
            <person name="Birren B."/>
        </authorList>
    </citation>
    <scope>NUCLEOTIDE SEQUENCE [LARGE SCALE GENOMIC DNA]</scope>
    <source>
        <strain evidence="2 3">WAL-18680</strain>
    </source>
</reference>
<comment type="caution">
    <text evidence="2">The sequence shown here is derived from an EMBL/GenBank/DDBJ whole genome shotgun (WGS) entry which is preliminary data.</text>
</comment>
<evidence type="ECO:0008006" key="4">
    <source>
        <dbReference type="Google" id="ProtNLM"/>
    </source>
</evidence>
<organism evidence="2 3">
    <name type="scientific">Hungatella hathewayi WAL-18680</name>
    <dbReference type="NCBI Taxonomy" id="742737"/>
    <lineage>
        <taxon>Bacteria</taxon>
        <taxon>Bacillati</taxon>
        <taxon>Bacillota</taxon>
        <taxon>Clostridia</taxon>
        <taxon>Lachnospirales</taxon>
        <taxon>Lachnospiraceae</taxon>
        <taxon>Hungatella</taxon>
    </lineage>
</organism>
<keyword evidence="1" id="KW-0472">Membrane</keyword>
<dbReference type="Proteomes" id="UP000005384">
    <property type="component" value="Unassembled WGS sequence"/>
</dbReference>
<dbReference type="PANTHER" id="PTHR37826">
    <property type="entry name" value="FLOTILLIN BAND_7_5 DOMAIN PROTEIN"/>
    <property type="match status" value="1"/>
</dbReference>
<gene>
    <name evidence="2" type="ORF">HMPREF9473_00471</name>
</gene>
<accession>G5IAJ9</accession>
<protein>
    <recommendedName>
        <fullName evidence="4">TFIIB-type zinc ribbon-containing protein</fullName>
    </recommendedName>
</protein>
<dbReference type="AlphaFoldDB" id="G5IAJ9"/>
<keyword evidence="3" id="KW-1185">Reference proteome</keyword>